<dbReference type="Pfam" id="PF00109">
    <property type="entry name" value="ketoacyl-synt"/>
    <property type="match status" value="2"/>
</dbReference>
<dbReference type="PROSITE" id="PS52004">
    <property type="entry name" value="KS3_2"/>
    <property type="match status" value="2"/>
</dbReference>
<dbReference type="Proteomes" id="UP001595912">
    <property type="component" value="Unassembled WGS sequence"/>
</dbReference>
<reference evidence="8" key="1">
    <citation type="journal article" date="2019" name="Int. J. Syst. Evol. Microbiol.">
        <title>The Global Catalogue of Microorganisms (GCM) 10K type strain sequencing project: providing services to taxonomists for standard genome sequencing and annotation.</title>
        <authorList>
            <consortium name="The Broad Institute Genomics Platform"/>
            <consortium name="The Broad Institute Genome Sequencing Center for Infectious Disease"/>
            <person name="Wu L."/>
            <person name="Ma J."/>
        </authorList>
    </citation>
    <scope>NUCLEOTIDE SEQUENCE [LARGE SCALE GENOMIC DNA]</scope>
    <source>
        <strain evidence="8">CGMCC 4.7152</strain>
    </source>
</reference>
<keyword evidence="3" id="KW-0808">Transferase</keyword>
<dbReference type="CDD" id="cd00833">
    <property type="entry name" value="PKS"/>
    <property type="match status" value="2"/>
</dbReference>
<dbReference type="SMART" id="SM00827">
    <property type="entry name" value="PKS_AT"/>
    <property type="match status" value="1"/>
</dbReference>
<keyword evidence="4" id="KW-0012">Acyltransferase</keyword>
<feature type="domain" description="Ketosynthase family 3 (KS3)" evidence="6">
    <location>
        <begin position="1021"/>
        <end position="1203"/>
    </location>
</feature>
<name>A0ABV9WJ39_9ACTN</name>
<feature type="domain" description="Carrier" evidence="5">
    <location>
        <begin position="927"/>
        <end position="1002"/>
    </location>
</feature>
<dbReference type="EMBL" id="JBHSIU010000121">
    <property type="protein sequence ID" value="MFC5007269.1"/>
    <property type="molecule type" value="Genomic_DNA"/>
</dbReference>
<dbReference type="SMART" id="SM00825">
    <property type="entry name" value="PKS_KS"/>
    <property type="match status" value="1"/>
</dbReference>
<dbReference type="PANTHER" id="PTHR43775">
    <property type="entry name" value="FATTY ACID SYNTHASE"/>
    <property type="match status" value="1"/>
</dbReference>
<dbReference type="InterPro" id="IPR032821">
    <property type="entry name" value="PKS_assoc"/>
</dbReference>
<comment type="caution">
    <text evidence="7">The sequence shown here is derived from an EMBL/GenBank/DDBJ whole genome shotgun (WGS) entry which is preliminary data.</text>
</comment>
<dbReference type="Pfam" id="PF02801">
    <property type="entry name" value="Ketoacyl-synt_C"/>
    <property type="match status" value="1"/>
</dbReference>
<dbReference type="InterPro" id="IPR009081">
    <property type="entry name" value="PP-bd_ACP"/>
</dbReference>
<dbReference type="SMART" id="SM00823">
    <property type="entry name" value="PKS_PP"/>
    <property type="match status" value="1"/>
</dbReference>
<evidence type="ECO:0000313" key="8">
    <source>
        <dbReference type="Proteomes" id="UP001595912"/>
    </source>
</evidence>
<evidence type="ECO:0000256" key="2">
    <source>
        <dbReference type="ARBA" id="ARBA00022553"/>
    </source>
</evidence>
<dbReference type="InterPro" id="IPR016036">
    <property type="entry name" value="Malonyl_transacylase_ACP-bd"/>
</dbReference>
<protein>
    <submittedName>
        <fullName evidence="7">Beta-ketoacyl synthase N-terminal-like domain-containing protein</fullName>
    </submittedName>
</protein>
<dbReference type="PROSITE" id="PS00606">
    <property type="entry name" value="KS3_1"/>
    <property type="match status" value="1"/>
</dbReference>
<dbReference type="InterPro" id="IPR016039">
    <property type="entry name" value="Thiolase-like"/>
</dbReference>
<dbReference type="Pfam" id="PF00550">
    <property type="entry name" value="PP-binding"/>
    <property type="match status" value="1"/>
</dbReference>
<dbReference type="InterPro" id="IPR036736">
    <property type="entry name" value="ACP-like_sf"/>
</dbReference>
<dbReference type="InterPro" id="IPR018201">
    <property type="entry name" value="Ketoacyl_synth_AS"/>
</dbReference>
<dbReference type="PROSITE" id="PS50075">
    <property type="entry name" value="CARRIER"/>
    <property type="match status" value="1"/>
</dbReference>
<feature type="non-terminal residue" evidence="7">
    <location>
        <position position="1203"/>
    </location>
</feature>
<dbReference type="RefSeq" id="WP_380127915.1">
    <property type="nucleotide sequence ID" value="NZ_JBHSIU010000121.1"/>
</dbReference>
<dbReference type="Gene3D" id="3.40.366.10">
    <property type="entry name" value="Malonyl-Coenzyme A Acyl Carrier Protein, domain 2"/>
    <property type="match status" value="1"/>
</dbReference>
<dbReference type="SUPFAM" id="SSF55048">
    <property type="entry name" value="Probable ACP-binding domain of malonyl-CoA ACP transacylase"/>
    <property type="match status" value="1"/>
</dbReference>
<feature type="domain" description="Ketosynthase family 3 (KS3)" evidence="6">
    <location>
        <begin position="10"/>
        <end position="429"/>
    </location>
</feature>
<dbReference type="SUPFAM" id="SSF52151">
    <property type="entry name" value="FabD/lysophospholipase-like"/>
    <property type="match status" value="1"/>
</dbReference>
<keyword evidence="8" id="KW-1185">Reference proteome</keyword>
<dbReference type="Gene3D" id="3.30.70.3290">
    <property type="match status" value="1"/>
</dbReference>
<dbReference type="SMART" id="SM01294">
    <property type="entry name" value="PKS_PP_betabranch"/>
    <property type="match status" value="1"/>
</dbReference>
<dbReference type="InterPro" id="IPR014030">
    <property type="entry name" value="Ketoacyl_synth_N"/>
</dbReference>
<dbReference type="SUPFAM" id="SSF53901">
    <property type="entry name" value="Thiolase-like"/>
    <property type="match status" value="2"/>
</dbReference>
<proteinExistence type="predicted"/>
<evidence type="ECO:0000256" key="1">
    <source>
        <dbReference type="ARBA" id="ARBA00022450"/>
    </source>
</evidence>
<evidence type="ECO:0000259" key="5">
    <source>
        <dbReference type="PROSITE" id="PS50075"/>
    </source>
</evidence>
<dbReference type="Gene3D" id="3.40.47.10">
    <property type="match status" value="2"/>
</dbReference>
<dbReference type="InterPro" id="IPR016035">
    <property type="entry name" value="Acyl_Trfase/lysoPLipase"/>
</dbReference>
<dbReference type="InterPro" id="IPR001227">
    <property type="entry name" value="Ac_transferase_dom_sf"/>
</dbReference>
<evidence type="ECO:0000259" key="6">
    <source>
        <dbReference type="PROSITE" id="PS52004"/>
    </source>
</evidence>
<keyword evidence="1" id="KW-0596">Phosphopantetheine</keyword>
<dbReference type="InterPro" id="IPR014031">
    <property type="entry name" value="Ketoacyl_synth_C"/>
</dbReference>
<organism evidence="7 8">
    <name type="scientific">Dactylosporangium cerinum</name>
    <dbReference type="NCBI Taxonomy" id="1434730"/>
    <lineage>
        <taxon>Bacteria</taxon>
        <taxon>Bacillati</taxon>
        <taxon>Actinomycetota</taxon>
        <taxon>Actinomycetes</taxon>
        <taxon>Micromonosporales</taxon>
        <taxon>Micromonosporaceae</taxon>
        <taxon>Dactylosporangium</taxon>
    </lineage>
</organism>
<dbReference type="Pfam" id="PF00698">
    <property type="entry name" value="Acyl_transf_1"/>
    <property type="match status" value="1"/>
</dbReference>
<evidence type="ECO:0000256" key="4">
    <source>
        <dbReference type="ARBA" id="ARBA00023315"/>
    </source>
</evidence>
<keyword evidence="2" id="KW-0597">Phosphoprotein</keyword>
<evidence type="ECO:0000313" key="7">
    <source>
        <dbReference type="EMBL" id="MFC5007269.1"/>
    </source>
</evidence>
<sequence>MTDAHRQPTDEPIAVIGMACRLPQAPDPDAFWRLLAAGGDAVTDAPTDRWPVERLATAEPGARRGGYLTDVGGFDAGFFGVSPREALAMDPQQRLMLELAWEALEDAAIVAGDLRDSATGVFVGATWDDYATLTTAPGPDGASPYAMTGVNRAIIANRVSYTLGLHGPSMTVDAAQASSLVAVQLAAASLRRGESTMALAGGVSLILTPDSTLRAAAFGGLSPDGRCHTFDARANGFVRGEGGAVVVLKPLAAALADGNHVVCVLLGGAMNSDGGTDGLTVPSRKAQAHVISAAVARSGLDPADVQYVELHGTGTRVGDPIEAGALGDALGAARPARDPLIVGSAKTNVGHLEGAAGITGLLKVALSIRHRELPPSLHFRTANPEARLDEAGLSVRLGHGPWPHPGQRLVAGVSAFGMGGTNCHLVLAEAPRTETPAAEPSSPRIATALTPWVLSGQTGAALRAQAGRLRSWADRYPDLAPGDVGRELVTSRSTFAHRAVLVAEDLPGLAQRLDALAAGEDAEGLVEGATGPGEVAFVFPGQGSQWPLMARELLDTSAVFREQIAACAAALEPHVDWRLAEVLRGSPDAPPLTRVDVVQPVLFAMMVSIARLWESFGVVPSAVVGHSQGEIAAAHIAGALSLSDAAKVVALRARALATIAGSGGMASIPLSAADVTARIAPWGDRLTVAAENGPSATVVAGDSAAVDALVDACQAENIRARRVPVDYASHSPHVEAVRERLLRDLADVTPMSAPIAFCSTVTGGMLDTARLDAGYWYDNLRQPVRLEAAVRSLAAAGHRVFVECSPHPVLVAGVQETVGGLAGDAEDDAEPLVVSSLRRNHGAWQRMLDGLAQAYTRGVGVDWRAFFAGRPGARVPLPTYAFQRRDYWPSVSAPAAVGPALPVGVPEPVADGWADRIRVMPKADRDRRLRELVRRTVAVVLGHAAPEEVDLGRAFKDLGFESAAAVELRDRLARITGLRLPSSLLYDNPTPAALVRHLRARALGESGTAADHHARGAGDGSDPIVVVGMACRFPGGAASPEALWELVTAGGDAIGDFPTGRGWGDIHDPDPQAHGKTYVQRGGFLHDADRFDAEFFGISPREALAIDPQQRLLLETSWEALERAGIDPASLRGSRTGVFAGCMPSGYGPQLHEAPEQLGGYLLTGTSMSVASGRIAYTFGLEGPAVTVDTACSSSLVAMHLAG</sequence>
<dbReference type="InterPro" id="IPR020806">
    <property type="entry name" value="PKS_PP-bd"/>
</dbReference>
<dbReference type="InterPro" id="IPR014043">
    <property type="entry name" value="Acyl_transferase_dom"/>
</dbReference>
<accession>A0ABV9WJ39</accession>
<gene>
    <name evidence="7" type="ORF">ACFPIJ_56860</name>
</gene>
<evidence type="ECO:0000256" key="3">
    <source>
        <dbReference type="ARBA" id="ARBA00022679"/>
    </source>
</evidence>
<dbReference type="SUPFAM" id="SSF47336">
    <property type="entry name" value="ACP-like"/>
    <property type="match status" value="1"/>
</dbReference>
<dbReference type="InterPro" id="IPR020841">
    <property type="entry name" value="PKS_Beta-ketoAc_synthase_dom"/>
</dbReference>
<dbReference type="PANTHER" id="PTHR43775:SF51">
    <property type="entry name" value="INACTIVE PHENOLPHTHIOCEROL SYNTHESIS POLYKETIDE SYNTHASE TYPE I PKS1-RELATED"/>
    <property type="match status" value="1"/>
</dbReference>
<dbReference type="Pfam" id="PF16197">
    <property type="entry name" value="KAsynt_C_assoc"/>
    <property type="match status" value="1"/>
</dbReference>
<dbReference type="InterPro" id="IPR050091">
    <property type="entry name" value="PKS_NRPS_Biosynth_Enz"/>
</dbReference>
<dbReference type="Gene3D" id="1.10.1200.10">
    <property type="entry name" value="ACP-like"/>
    <property type="match status" value="1"/>
</dbReference>